<proteinExistence type="predicted"/>
<evidence type="ECO:0000256" key="3">
    <source>
        <dbReference type="ARBA" id="ARBA00022729"/>
    </source>
</evidence>
<reference evidence="7 8" key="1">
    <citation type="submission" date="2018-06" db="EMBL/GenBank/DDBJ databases">
        <authorList>
            <consortium name="Pathogen Informatics"/>
            <person name="Doyle S."/>
        </authorList>
    </citation>
    <scope>NUCLEOTIDE SEQUENCE [LARGE SCALE GENOMIC DNA]</scope>
    <source>
        <strain evidence="7 8">NCTC11807</strain>
    </source>
</reference>
<comment type="subcellular location">
    <subcellularLocation>
        <location evidence="1">Cell envelope</location>
    </subcellularLocation>
</comment>
<keyword evidence="4" id="KW-0186">Copper</keyword>
<dbReference type="InterPro" id="IPR007348">
    <property type="entry name" value="CopC_dom"/>
</dbReference>
<evidence type="ECO:0000259" key="6">
    <source>
        <dbReference type="Pfam" id="PF04234"/>
    </source>
</evidence>
<evidence type="ECO:0000256" key="2">
    <source>
        <dbReference type="ARBA" id="ARBA00022723"/>
    </source>
</evidence>
<feature type="chain" id="PRO_5039069118" evidence="5">
    <location>
        <begin position="35"/>
        <end position="119"/>
    </location>
</feature>
<dbReference type="GO" id="GO:0030313">
    <property type="term" value="C:cell envelope"/>
    <property type="evidence" value="ECO:0007669"/>
    <property type="project" value="UniProtKB-SubCell"/>
</dbReference>
<sequence length="119" mass="13326">MLLFKHSSKYIMALAIAFLITLIPAFQHQASAHATLEKNTPQEKGIVKDKPEEIKLEFNQPVNTKYSKITLYNDQGKKISDVKPSTTGWSQTVIFPGDQITKGTNTVEWHAISADGHMK</sequence>
<dbReference type="AlphaFoldDB" id="A0A380H0V3"/>
<dbReference type="PANTHER" id="PTHR34820">
    <property type="entry name" value="INNER MEMBRANE PROTEIN YEBZ"/>
    <property type="match status" value="1"/>
</dbReference>
<dbReference type="Pfam" id="PF04234">
    <property type="entry name" value="CopC"/>
    <property type="match status" value="1"/>
</dbReference>
<dbReference type="PANTHER" id="PTHR34820:SF4">
    <property type="entry name" value="INNER MEMBRANE PROTEIN YEBZ"/>
    <property type="match status" value="1"/>
</dbReference>
<dbReference type="EMBL" id="UHDZ01000001">
    <property type="protein sequence ID" value="SUM68937.1"/>
    <property type="molecule type" value="Genomic_DNA"/>
</dbReference>
<dbReference type="InterPro" id="IPR032694">
    <property type="entry name" value="CopC/D"/>
</dbReference>
<protein>
    <submittedName>
        <fullName evidence="7">Copper export proteins</fullName>
    </submittedName>
</protein>
<dbReference type="InterPro" id="IPR014755">
    <property type="entry name" value="Cu-Rt/internalin_Ig-like"/>
</dbReference>
<dbReference type="GO" id="GO:0042597">
    <property type="term" value="C:periplasmic space"/>
    <property type="evidence" value="ECO:0007669"/>
    <property type="project" value="InterPro"/>
</dbReference>
<evidence type="ECO:0000256" key="1">
    <source>
        <dbReference type="ARBA" id="ARBA00004196"/>
    </source>
</evidence>
<keyword evidence="8" id="KW-1185">Reference proteome</keyword>
<evidence type="ECO:0000313" key="8">
    <source>
        <dbReference type="Proteomes" id="UP000255425"/>
    </source>
</evidence>
<dbReference type="GO" id="GO:0046688">
    <property type="term" value="P:response to copper ion"/>
    <property type="evidence" value="ECO:0007669"/>
    <property type="project" value="InterPro"/>
</dbReference>
<evidence type="ECO:0000256" key="5">
    <source>
        <dbReference type="SAM" id="SignalP"/>
    </source>
</evidence>
<dbReference type="Gene3D" id="2.60.40.1220">
    <property type="match status" value="1"/>
</dbReference>
<evidence type="ECO:0000256" key="4">
    <source>
        <dbReference type="ARBA" id="ARBA00023008"/>
    </source>
</evidence>
<evidence type="ECO:0000313" key="7">
    <source>
        <dbReference type="EMBL" id="SUM68937.1"/>
    </source>
</evidence>
<dbReference type="InterPro" id="IPR014756">
    <property type="entry name" value="Ig_E-set"/>
</dbReference>
<dbReference type="SUPFAM" id="SSF81296">
    <property type="entry name" value="E set domains"/>
    <property type="match status" value="1"/>
</dbReference>
<name>A0A380H0V3_9STAP</name>
<keyword evidence="3 5" id="KW-0732">Signal</keyword>
<keyword evidence="2" id="KW-0479">Metal-binding</keyword>
<gene>
    <name evidence="7" type="primary">ycnJ</name>
    <name evidence="7" type="ORF">NCTC11807_00682</name>
</gene>
<dbReference type="GO" id="GO:0005886">
    <property type="term" value="C:plasma membrane"/>
    <property type="evidence" value="ECO:0007669"/>
    <property type="project" value="TreeGrafter"/>
</dbReference>
<accession>A0A380H0V3</accession>
<dbReference type="Proteomes" id="UP000255425">
    <property type="component" value="Unassembled WGS sequence"/>
</dbReference>
<feature type="signal peptide" evidence="5">
    <location>
        <begin position="1"/>
        <end position="34"/>
    </location>
</feature>
<dbReference type="GO" id="GO:0005507">
    <property type="term" value="F:copper ion binding"/>
    <property type="evidence" value="ECO:0007669"/>
    <property type="project" value="InterPro"/>
</dbReference>
<organism evidence="7 8">
    <name type="scientific">Staphylococcus saccharolyticus</name>
    <dbReference type="NCBI Taxonomy" id="33028"/>
    <lineage>
        <taxon>Bacteria</taxon>
        <taxon>Bacillati</taxon>
        <taxon>Bacillota</taxon>
        <taxon>Bacilli</taxon>
        <taxon>Bacillales</taxon>
        <taxon>Staphylococcaceae</taxon>
        <taxon>Staphylococcus</taxon>
    </lineage>
</organism>
<dbReference type="GO" id="GO:0006825">
    <property type="term" value="P:copper ion transport"/>
    <property type="evidence" value="ECO:0007669"/>
    <property type="project" value="InterPro"/>
</dbReference>
<feature type="domain" description="CopC" evidence="6">
    <location>
        <begin position="33"/>
        <end position="118"/>
    </location>
</feature>